<dbReference type="Pfam" id="PF17804">
    <property type="entry name" value="TSP_NTD"/>
    <property type="match status" value="1"/>
</dbReference>
<evidence type="ECO:0000313" key="6">
    <source>
        <dbReference type="EMBL" id="MBV4356402.1"/>
    </source>
</evidence>
<proteinExistence type="inferred from homology"/>
<dbReference type="GO" id="GO:0030288">
    <property type="term" value="C:outer membrane-bounded periplasmic space"/>
    <property type="evidence" value="ECO:0007669"/>
    <property type="project" value="TreeGrafter"/>
</dbReference>
<dbReference type="InterPro" id="IPR004447">
    <property type="entry name" value="Peptidase_S41A"/>
</dbReference>
<name>A0A9E2W7J8_9BACT</name>
<dbReference type="InterPro" id="IPR020992">
    <property type="entry name" value="Tail_Prtase_C"/>
</dbReference>
<keyword evidence="2" id="KW-0645">Protease</keyword>
<dbReference type="AlphaFoldDB" id="A0A9E2W7J8"/>
<dbReference type="SMART" id="SM00245">
    <property type="entry name" value="TSPc"/>
    <property type="match status" value="1"/>
</dbReference>
<dbReference type="GO" id="GO:0007165">
    <property type="term" value="P:signal transduction"/>
    <property type="evidence" value="ECO:0007669"/>
    <property type="project" value="TreeGrafter"/>
</dbReference>
<dbReference type="InterPro" id="IPR005151">
    <property type="entry name" value="Tail-specific_protease"/>
</dbReference>
<keyword evidence="4" id="KW-0720">Serine protease</keyword>
<evidence type="ECO:0000256" key="2">
    <source>
        <dbReference type="ARBA" id="ARBA00022670"/>
    </source>
</evidence>
<dbReference type="Pfam" id="PF11818">
    <property type="entry name" value="DUF3340"/>
    <property type="match status" value="1"/>
</dbReference>
<dbReference type="PROSITE" id="PS50106">
    <property type="entry name" value="PDZ"/>
    <property type="match status" value="1"/>
</dbReference>
<reference evidence="6" key="1">
    <citation type="submission" date="2021-06" db="EMBL/GenBank/DDBJ databases">
        <authorList>
            <person name="Huq M.A."/>
        </authorList>
    </citation>
    <scope>NUCLEOTIDE SEQUENCE</scope>
    <source>
        <strain evidence="6">MAH-26</strain>
    </source>
</reference>
<gene>
    <name evidence="6" type="ORF">KTO63_04520</name>
</gene>
<feature type="domain" description="PDZ" evidence="5">
    <location>
        <begin position="247"/>
        <end position="340"/>
    </location>
</feature>
<evidence type="ECO:0000256" key="1">
    <source>
        <dbReference type="ARBA" id="ARBA00009179"/>
    </source>
</evidence>
<evidence type="ECO:0000256" key="3">
    <source>
        <dbReference type="ARBA" id="ARBA00022801"/>
    </source>
</evidence>
<dbReference type="GO" id="GO:0006508">
    <property type="term" value="P:proteolysis"/>
    <property type="evidence" value="ECO:0007669"/>
    <property type="project" value="UniProtKB-KW"/>
</dbReference>
<dbReference type="InterPro" id="IPR040573">
    <property type="entry name" value="TSP_N"/>
</dbReference>
<protein>
    <submittedName>
        <fullName evidence="6">PDZ domain-containing protein</fullName>
    </submittedName>
</protein>
<sequence>MKQFSFVFVASILTIQLTAQNPVLDKVAANAFIITRIVDKYHVEPKPVDKTLSYNLFDHVIDALDDERMFFIKEDIDKLQPFRMHLDEELLGKKTAFLGQLSTIYQARVAQVDTMIDNICKKPFNFSVKETLTEAEDTSFALNTNLQRIKIAKSIKKLMLNKISLAAENSASLPADRQKKIMDSVELVTRKRVQLKLKLEMKKILQSPGGISQVVGDAYCNTLASYFDPHTAYFPLTEKENFESQLGAKPLRFGFQLVEDDNGNVTIGKLLPGSPAFKSGQLNKGDKIMALQWAGKEEIDVSEANREEISEVLDASNHEEVTFTIKKADGTIRKVILQKATNENDEADNKVKSFVLKGAKNIGFISLPAFYTDWETNSAEDHGCANDVAKEILKLKKENITGLIIDLRFNGGGSIQEAIELAGIFIDAGPVGQIKSRDAKVYTMMDVNRGTMYDGPLVFLVNGYSASASEILAAAMQDYNRALIVGSPTYGKATAQLIMPMDTAALANHNANNAKADSYLKLTINKLFRVTGQTAQFNGVIPDVKLPDILEIDSHREADEPFALKPSVIAANKYYKPLAPLPVAALQEKANPEIDQSEYFNELKKYATEYKKVMANQDISLYLNDVLAARKKVKEKDDAVPKETASNSYYVISNHSFDEERFASDEDLKRLNNEWRKALQKDPYIKIAYDLLMTDFK</sequence>
<evidence type="ECO:0000313" key="7">
    <source>
        <dbReference type="Proteomes" id="UP000812270"/>
    </source>
</evidence>
<accession>A0A9E2W7J8</accession>
<evidence type="ECO:0000256" key="4">
    <source>
        <dbReference type="ARBA" id="ARBA00022825"/>
    </source>
</evidence>
<comment type="similarity">
    <text evidence="1">Belongs to the peptidase S41A family.</text>
</comment>
<organism evidence="6 7">
    <name type="scientific">Pinibacter aurantiacus</name>
    <dbReference type="NCBI Taxonomy" id="2851599"/>
    <lineage>
        <taxon>Bacteria</taxon>
        <taxon>Pseudomonadati</taxon>
        <taxon>Bacteroidota</taxon>
        <taxon>Chitinophagia</taxon>
        <taxon>Chitinophagales</taxon>
        <taxon>Chitinophagaceae</taxon>
        <taxon>Pinibacter</taxon>
    </lineage>
</organism>
<comment type="caution">
    <text evidence="6">The sequence shown here is derived from an EMBL/GenBank/DDBJ whole genome shotgun (WGS) entry which is preliminary data.</text>
</comment>
<dbReference type="GO" id="GO:0004175">
    <property type="term" value="F:endopeptidase activity"/>
    <property type="evidence" value="ECO:0007669"/>
    <property type="project" value="TreeGrafter"/>
</dbReference>
<dbReference type="CDD" id="cd07560">
    <property type="entry name" value="Peptidase_S41_CPP"/>
    <property type="match status" value="1"/>
</dbReference>
<dbReference type="PANTHER" id="PTHR32060:SF22">
    <property type="entry name" value="CARBOXYL-TERMINAL-PROCESSING PEPTIDASE 3, CHLOROPLASTIC"/>
    <property type="match status" value="1"/>
</dbReference>
<keyword evidence="7" id="KW-1185">Reference proteome</keyword>
<dbReference type="Pfam" id="PF03572">
    <property type="entry name" value="Peptidase_S41"/>
    <property type="match status" value="1"/>
</dbReference>
<dbReference type="EMBL" id="JAHSPG010000002">
    <property type="protein sequence ID" value="MBV4356402.1"/>
    <property type="molecule type" value="Genomic_DNA"/>
</dbReference>
<dbReference type="RefSeq" id="WP_217789981.1">
    <property type="nucleotide sequence ID" value="NZ_JAHSPG010000002.1"/>
</dbReference>
<keyword evidence="3" id="KW-0378">Hydrolase</keyword>
<dbReference type="Proteomes" id="UP000812270">
    <property type="component" value="Unassembled WGS sequence"/>
</dbReference>
<dbReference type="GO" id="GO:0008236">
    <property type="term" value="F:serine-type peptidase activity"/>
    <property type="evidence" value="ECO:0007669"/>
    <property type="project" value="UniProtKB-KW"/>
</dbReference>
<dbReference type="SMART" id="SM00228">
    <property type="entry name" value="PDZ"/>
    <property type="match status" value="1"/>
</dbReference>
<dbReference type="InterPro" id="IPR001478">
    <property type="entry name" value="PDZ"/>
</dbReference>
<dbReference type="PANTHER" id="PTHR32060">
    <property type="entry name" value="TAIL-SPECIFIC PROTEASE"/>
    <property type="match status" value="1"/>
</dbReference>
<evidence type="ECO:0000259" key="5">
    <source>
        <dbReference type="PROSITE" id="PS50106"/>
    </source>
</evidence>